<keyword evidence="4" id="KW-1185">Reference proteome</keyword>
<dbReference type="Proteomes" id="UP001431209">
    <property type="component" value="Unassembled WGS sequence"/>
</dbReference>
<dbReference type="Gene3D" id="3.40.50.720">
    <property type="entry name" value="NAD(P)-binding Rossmann-like Domain"/>
    <property type="match status" value="1"/>
</dbReference>
<dbReference type="SUPFAM" id="SSF51735">
    <property type="entry name" value="NAD(P)-binding Rossmann-fold domains"/>
    <property type="match status" value="1"/>
</dbReference>
<dbReference type="EMBL" id="JAOPGA020001434">
    <property type="protein sequence ID" value="KAL0488333.1"/>
    <property type="molecule type" value="Genomic_DNA"/>
</dbReference>
<dbReference type="GO" id="GO:0016491">
    <property type="term" value="F:oxidoreductase activity"/>
    <property type="evidence" value="ECO:0007669"/>
    <property type="project" value="UniProtKB-KW"/>
</dbReference>
<reference evidence="3 4" key="1">
    <citation type="submission" date="2024-03" db="EMBL/GenBank/DDBJ databases">
        <title>The Acrasis kona genome and developmental transcriptomes reveal deep origins of eukaryotic multicellular pathways.</title>
        <authorList>
            <person name="Sheikh S."/>
            <person name="Fu C.-J."/>
            <person name="Brown M.W."/>
            <person name="Baldauf S.L."/>
        </authorList>
    </citation>
    <scope>NUCLEOTIDE SEQUENCE [LARGE SCALE GENOMIC DNA]</scope>
    <source>
        <strain evidence="3 4">ATCC MYA-3509</strain>
    </source>
</reference>
<dbReference type="PANTHER" id="PTHR24320:SF272">
    <property type="entry name" value="NAD(P)-BINDING ROSSMANN-FOLD SUPERFAMILY PROTEIN"/>
    <property type="match status" value="1"/>
</dbReference>
<evidence type="ECO:0000313" key="3">
    <source>
        <dbReference type="EMBL" id="KAL0488333.1"/>
    </source>
</evidence>
<evidence type="ECO:0000313" key="4">
    <source>
        <dbReference type="Proteomes" id="UP001431209"/>
    </source>
</evidence>
<accession>A0AAW2ZH56</accession>
<dbReference type="PRINTS" id="PR00081">
    <property type="entry name" value="GDHRDH"/>
</dbReference>
<evidence type="ECO:0000256" key="1">
    <source>
        <dbReference type="ARBA" id="ARBA00006484"/>
    </source>
</evidence>
<sequence length="334" mass="36684">MADRQKLYENPQGPGDARPTALHIVQEEGLTNKLKDKVFLITGCTSGIGVETARALYTTGAKIFITARDVKRGEVVARQIDSNSDNKVEVLQLELDSLDSVRQGANEFLKRSRTLNVLVCNAGVMATPEGRTKDGFETQFGTCHLGHFLLFQLLKSTLLSSSTKEFSSRVVCVSSLGHRSGGVSFGDYNFEKSGYQPWKAYGQAKTANIYMANEIERRYGSKGLHANSLHPGGIATNLQVHVQDMMKKFESNPEVMRTIMSTEQGAATTVWAAIGKEWEDKGGKYLENCSVSGPVKPEHRQGVNPGPGYAEHAFDVDAAKRLYEESLQMVSVNE</sequence>
<gene>
    <name evidence="3" type="ORF">AKO1_008788</name>
</gene>
<organism evidence="3 4">
    <name type="scientific">Acrasis kona</name>
    <dbReference type="NCBI Taxonomy" id="1008807"/>
    <lineage>
        <taxon>Eukaryota</taxon>
        <taxon>Discoba</taxon>
        <taxon>Heterolobosea</taxon>
        <taxon>Tetramitia</taxon>
        <taxon>Eutetramitia</taxon>
        <taxon>Acrasidae</taxon>
        <taxon>Acrasis</taxon>
    </lineage>
</organism>
<dbReference type="InterPro" id="IPR002347">
    <property type="entry name" value="SDR_fam"/>
</dbReference>
<proteinExistence type="inferred from homology"/>
<comment type="caution">
    <text evidence="3">The sequence shown here is derived from an EMBL/GenBank/DDBJ whole genome shotgun (WGS) entry which is preliminary data.</text>
</comment>
<dbReference type="PANTHER" id="PTHR24320">
    <property type="entry name" value="RETINOL DEHYDROGENASE"/>
    <property type="match status" value="1"/>
</dbReference>
<comment type="similarity">
    <text evidence="1">Belongs to the short-chain dehydrogenases/reductases (SDR) family.</text>
</comment>
<dbReference type="Pfam" id="PF00106">
    <property type="entry name" value="adh_short"/>
    <property type="match status" value="1"/>
</dbReference>
<dbReference type="InterPro" id="IPR036291">
    <property type="entry name" value="NAD(P)-bd_dom_sf"/>
</dbReference>
<protein>
    <submittedName>
        <fullName evidence="3">WW domain-containing oxidoreductase</fullName>
    </submittedName>
</protein>
<dbReference type="AlphaFoldDB" id="A0AAW2ZH56"/>
<evidence type="ECO:0000256" key="2">
    <source>
        <dbReference type="ARBA" id="ARBA00023002"/>
    </source>
</evidence>
<keyword evidence="2" id="KW-0560">Oxidoreductase</keyword>
<name>A0AAW2ZH56_9EUKA</name>